<reference evidence="2" key="1">
    <citation type="submission" date="2017-07" db="EMBL/GenBank/DDBJ databases">
        <authorList>
            <person name="Mikheyev A."/>
            <person name="Grau M."/>
        </authorList>
    </citation>
    <scope>NUCLEOTIDE SEQUENCE</scope>
    <source>
        <tissue evidence="2">Venom_gland</tissue>
    </source>
</reference>
<dbReference type="Pfam" id="PF07727">
    <property type="entry name" value="RVT_2"/>
    <property type="match status" value="1"/>
</dbReference>
<organism evidence="2">
    <name type="scientific">Micrurus lemniscatus lemniscatus</name>
    <dbReference type="NCBI Taxonomy" id="129467"/>
    <lineage>
        <taxon>Eukaryota</taxon>
        <taxon>Metazoa</taxon>
        <taxon>Chordata</taxon>
        <taxon>Craniata</taxon>
        <taxon>Vertebrata</taxon>
        <taxon>Euteleostomi</taxon>
        <taxon>Lepidosauria</taxon>
        <taxon>Squamata</taxon>
        <taxon>Bifurcata</taxon>
        <taxon>Unidentata</taxon>
        <taxon>Episquamata</taxon>
        <taxon>Toxicofera</taxon>
        <taxon>Serpentes</taxon>
        <taxon>Colubroidea</taxon>
        <taxon>Elapidae</taxon>
        <taxon>Elapinae</taxon>
        <taxon>Micrurus</taxon>
    </lineage>
</organism>
<dbReference type="EMBL" id="IACK01058293">
    <property type="protein sequence ID" value="LAA75343.1"/>
    <property type="molecule type" value="Transcribed_RNA"/>
</dbReference>
<sequence>MSQGTKKKNWHYLKLNKWKETMDKEMKSMGEHEVFTSMTLPQDSKAVGCKGVYNKKVLPNNRVQYKARLVAQGFSQMKNVHYDEVFTPTIKSESIRLALVLAAAHGHKIWHFDITTAFLNAELEEEIYMVQVPGYESKKPNTVYKLNRGLWAEAVSQELEYMSR</sequence>
<evidence type="ECO:0000313" key="2">
    <source>
        <dbReference type="EMBL" id="LAA75345.1"/>
    </source>
</evidence>
<proteinExistence type="predicted"/>
<reference evidence="2" key="2">
    <citation type="submission" date="2017-11" db="EMBL/GenBank/DDBJ databases">
        <title>Coralsnake Venomics: Analyses of Venom Gland Transcriptomes and Proteomes of Six Brazilian Taxa.</title>
        <authorList>
            <person name="Aird S.D."/>
            <person name="Jorge da Silva N."/>
            <person name="Qiu L."/>
            <person name="Villar-Briones A."/>
            <person name="Aparecida-Saddi V."/>
            <person name="Campos-Telles M.P."/>
            <person name="Grau M."/>
            <person name="Mikheyev A.S."/>
        </authorList>
    </citation>
    <scope>NUCLEOTIDE SEQUENCE</scope>
    <source>
        <tissue evidence="2">Venom_gland</tissue>
    </source>
</reference>
<accession>A0A2D4HTP6</accession>
<dbReference type="InterPro" id="IPR013103">
    <property type="entry name" value="RVT_2"/>
</dbReference>
<dbReference type="AlphaFoldDB" id="A0A2D4HTP6"/>
<dbReference type="EMBL" id="IACK01058295">
    <property type="protein sequence ID" value="LAA75345.1"/>
    <property type="molecule type" value="Transcribed_RNA"/>
</dbReference>
<protein>
    <recommendedName>
        <fullName evidence="1">Reverse transcriptase Ty1/copia-type domain-containing protein</fullName>
    </recommendedName>
</protein>
<evidence type="ECO:0000259" key="1">
    <source>
        <dbReference type="Pfam" id="PF07727"/>
    </source>
</evidence>
<name>A0A2D4HTP6_MICLE</name>
<feature type="domain" description="Reverse transcriptase Ty1/copia-type" evidence="1">
    <location>
        <begin position="33"/>
        <end position="151"/>
    </location>
</feature>